<gene>
    <name evidence="2" type="ORF">SIN8267_01105</name>
</gene>
<keyword evidence="3" id="KW-1185">Reference proteome</keyword>
<keyword evidence="1" id="KW-1133">Transmembrane helix</keyword>
<keyword evidence="1" id="KW-0812">Transmembrane</keyword>
<name>A0ABN8EF19_9GAMM</name>
<reference evidence="2" key="1">
    <citation type="submission" date="2021-12" db="EMBL/GenBank/DDBJ databases">
        <authorList>
            <person name="Rodrigo-Torres L."/>
            <person name="Arahal R. D."/>
            <person name="Lucena T."/>
        </authorList>
    </citation>
    <scope>NUCLEOTIDE SEQUENCE</scope>
    <source>
        <strain evidence="2">CECT 8267</strain>
    </source>
</reference>
<dbReference type="Proteomes" id="UP000838100">
    <property type="component" value="Unassembled WGS sequence"/>
</dbReference>
<feature type="transmembrane region" description="Helical" evidence="1">
    <location>
        <begin position="6"/>
        <end position="28"/>
    </location>
</feature>
<accession>A0ABN8EF19</accession>
<protein>
    <submittedName>
        <fullName evidence="2">Uncharacterized protein</fullName>
    </submittedName>
</protein>
<evidence type="ECO:0000256" key="1">
    <source>
        <dbReference type="SAM" id="Phobius"/>
    </source>
</evidence>
<organism evidence="2 3">
    <name type="scientific">Sinobacterium norvegicum</name>
    <dbReference type="NCBI Taxonomy" id="1641715"/>
    <lineage>
        <taxon>Bacteria</taxon>
        <taxon>Pseudomonadati</taxon>
        <taxon>Pseudomonadota</taxon>
        <taxon>Gammaproteobacteria</taxon>
        <taxon>Cellvibrionales</taxon>
        <taxon>Spongiibacteraceae</taxon>
        <taxon>Sinobacterium</taxon>
    </lineage>
</organism>
<evidence type="ECO:0000313" key="3">
    <source>
        <dbReference type="Proteomes" id="UP000838100"/>
    </source>
</evidence>
<dbReference type="EMBL" id="CAKLPX010000001">
    <property type="protein sequence ID" value="CAH0991004.1"/>
    <property type="molecule type" value="Genomic_DNA"/>
</dbReference>
<sequence>MIESNLSGLDTVILAVVSAFGGYLGAYFKKGAEIQSMSDNIKELASQQKIIAEATESVKHDIEHQVWRKKEQELIKRQKMEEFASLCIDLPQHLSEEYAKRTVDVNADYDRHYYKKFMLIQRLYLPKFEKDMAELIELYGQYESLVGEAQQNTNPSLTELRLMLPKFHKVRGEIEFFSAKVVGKVGDEIEKMGHA</sequence>
<dbReference type="RefSeq" id="WP_237443668.1">
    <property type="nucleotide sequence ID" value="NZ_CAKLPX010000001.1"/>
</dbReference>
<proteinExistence type="predicted"/>
<keyword evidence="1" id="KW-0472">Membrane</keyword>
<comment type="caution">
    <text evidence="2">The sequence shown here is derived from an EMBL/GenBank/DDBJ whole genome shotgun (WGS) entry which is preliminary data.</text>
</comment>
<evidence type="ECO:0000313" key="2">
    <source>
        <dbReference type="EMBL" id="CAH0991004.1"/>
    </source>
</evidence>